<keyword evidence="3" id="KW-1185">Reference proteome</keyword>
<feature type="non-terminal residue" evidence="4">
    <location>
        <position position="979"/>
    </location>
</feature>
<protein>
    <submittedName>
        <fullName evidence="4">Ectopic P granules protein 5 homolog</fullName>
    </submittedName>
</protein>
<dbReference type="GO" id="GO:0005737">
    <property type="term" value="C:cytoplasm"/>
    <property type="evidence" value="ECO:0007669"/>
    <property type="project" value="TreeGrafter"/>
</dbReference>
<feature type="compositionally biased region" description="Basic residues" evidence="2">
    <location>
        <begin position="1"/>
        <end position="15"/>
    </location>
</feature>
<dbReference type="GeneID" id="116305044"/>
<sequence length="979" mass="112818">MEAVKPRKKHRKKNKTPATESVKTEEDSINVQGTALESEAREEQVDEEQDVAASNAAEKQEEDNKNVDVTEVKESGPDSADANERTVIDKEISKEQCIESKDIEITSNTEGNELTTQTKDITSEFQSSTTDINNLNEELPSNETKNTELGNEWEVLPATVRQDGNEEIESNEIAVPKTEDKAESKNVEDICKEEFVAAEGPTPKERIRVENKTVDAVKNLEKEKEQEKREQERIRETKSIYPKLESASSKEKFKESIKERILLEPFTEDELKIFYFNPLLEQLHGFTDRFLVIAKQDKHEFYELVNTYYRSRNAVSLAVEEFKIVEKECDGKKEHLWISKDLTVSAQGKCRDNVTVTCTEHYQQVEVNSGVLSEMTNLLKTLQKALHETLCLQMYTCQTARLRVNMYIYEMISNSHILSKVFSEAHVGGQSPQEITSEFQADVQRLRDCISVLFMFVRQPLQDQEFADNLYSWMEHLVSILLRVASLADLVFLVNHVMRCPPGFARKVASFIQFPVPRYHGDTNVVGEQYFWDNPLVHHFVAMLAAILLPVRGREEFLQRMMTRSNGTMRSISWTLIDEDGEEDENPENSWMLFQEGDLVEVFGQFPFDSFFKHLFKMDPYLDGEYVSEGSYCIEKTSSRDIMRMLAFASCIVNIMGATFGTYQNVRYRGFVKRVGRTIRQIVQYVLDHWSNYRSWRVDMHQDTYTTIPDMYSLEEQFSLQRLQTEVDQFFMKATQQIICAHNLGAWQFLAGMPFKSVSSPTLWSLFWALHTDLKQMIPVLARNGPQDTGEYDWRTRLQELRSEFTDQLSHMSQSEAVFLLTTFTNMATSRESHEKDFIEAVTLEVFEVSFISDQTREFCSKTGRDLLGTIAGFHPFIFTVLLQRVGESIETIGKAAVYMFNGLPIHLCHPTSADMDVMRGWLLKAELSSPEHQLARHILQNMNWRCSGDQGESDHLFLDHSWHRAVAVMLVEASALRL</sequence>
<dbReference type="PANTHER" id="PTHR31139">
    <property type="entry name" value="ECTOPIC P GRANULES PROTEIN 5 HOMOLOG"/>
    <property type="match status" value="1"/>
</dbReference>
<dbReference type="InterPro" id="IPR051436">
    <property type="entry name" value="Autophagy-related_EPG5"/>
</dbReference>
<feature type="compositionally biased region" description="Basic and acidic residues" evidence="2">
    <location>
        <begin position="58"/>
        <end position="93"/>
    </location>
</feature>
<dbReference type="InParanoid" id="A0A6P8IUW8"/>
<accession>A0A6P8IUW8</accession>
<proteinExistence type="predicted"/>
<dbReference type="AlphaFoldDB" id="A0A6P8IUW8"/>
<organism evidence="3 4">
    <name type="scientific">Actinia tenebrosa</name>
    <name type="common">Australian red waratah sea anemone</name>
    <dbReference type="NCBI Taxonomy" id="6105"/>
    <lineage>
        <taxon>Eukaryota</taxon>
        <taxon>Metazoa</taxon>
        <taxon>Cnidaria</taxon>
        <taxon>Anthozoa</taxon>
        <taxon>Hexacorallia</taxon>
        <taxon>Actiniaria</taxon>
        <taxon>Actiniidae</taxon>
        <taxon>Actinia</taxon>
    </lineage>
</organism>
<evidence type="ECO:0000313" key="4">
    <source>
        <dbReference type="RefSeq" id="XP_031570732.1"/>
    </source>
</evidence>
<dbReference type="Proteomes" id="UP000515163">
    <property type="component" value="Unplaced"/>
</dbReference>
<feature type="coiled-coil region" evidence="1">
    <location>
        <begin position="210"/>
        <end position="240"/>
    </location>
</feature>
<dbReference type="GO" id="GO:0097352">
    <property type="term" value="P:autophagosome maturation"/>
    <property type="evidence" value="ECO:0007669"/>
    <property type="project" value="TreeGrafter"/>
</dbReference>
<dbReference type="OrthoDB" id="75419at2759"/>
<reference evidence="4" key="1">
    <citation type="submission" date="2025-08" db="UniProtKB">
        <authorList>
            <consortium name="RefSeq"/>
        </authorList>
    </citation>
    <scope>IDENTIFICATION</scope>
</reference>
<dbReference type="KEGG" id="aten:116305044"/>
<dbReference type="RefSeq" id="XP_031570732.1">
    <property type="nucleotide sequence ID" value="XM_031714872.1"/>
</dbReference>
<evidence type="ECO:0000256" key="1">
    <source>
        <dbReference type="SAM" id="Coils"/>
    </source>
</evidence>
<evidence type="ECO:0000256" key="2">
    <source>
        <dbReference type="SAM" id="MobiDB-lite"/>
    </source>
</evidence>
<feature type="region of interest" description="Disordered" evidence="2">
    <location>
        <begin position="125"/>
        <end position="150"/>
    </location>
</feature>
<gene>
    <name evidence="4" type="primary">LOC116305044</name>
</gene>
<evidence type="ECO:0000313" key="3">
    <source>
        <dbReference type="Proteomes" id="UP000515163"/>
    </source>
</evidence>
<name>A0A6P8IUW8_ACTTE</name>
<feature type="region of interest" description="Disordered" evidence="2">
    <location>
        <begin position="1"/>
        <end position="93"/>
    </location>
</feature>
<feature type="compositionally biased region" description="Polar residues" evidence="2">
    <location>
        <begin position="125"/>
        <end position="149"/>
    </location>
</feature>
<keyword evidence="1" id="KW-0175">Coiled coil</keyword>
<dbReference type="PANTHER" id="PTHR31139:SF4">
    <property type="entry name" value="ECTOPIC P GRANULES PROTEIN 5 HOMOLOG"/>
    <property type="match status" value="1"/>
</dbReference>